<dbReference type="NCBIfam" id="TIGR00011">
    <property type="entry name" value="YbaK_EbsC"/>
    <property type="match status" value="1"/>
</dbReference>
<dbReference type="GO" id="GO:0016829">
    <property type="term" value="F:lyase activity"/>
    <property type="evidence" value="ECO:0007669"/>
    <property type="project" value="UniProtKB-KW"/>
</dbReference>
<organism evidence="6 7">
    <name type="scientific">Oceanospirillum linum</name>
    <dbReference type="NCBI Taxonomy" id="966"/>
    <lineage>
        <taxon>Bacteria</taxon>
        <taxon>Pseudomonadati</taxon>
        <taxon>Pseudomonadota</taxon>
        <taxon>Gammaproteobacteria</taxon>
        <taxon>Oceanospirillales</taxon>
        <taxon>Oceanospirillaceae</taxon>
        <taxon>Oceanospirillum</taxon>
    </lineage>
</organism>
<keyword evidence="2 4" id="KW-0648">Protein biosynthesis</keyword>
<gene>
    <name evidence="6" type="ORF">BTA35_0205140</name>
</gene>
<name>A0A1T1HG87_OCELI</name>
<dbReference type="Pfam" id="PF04073">
    <property type="entry name" value="tRNA_edit"/>
    <property type="match status" value="1"/>
</dbReference>
<evidence type="ECO:0000256" key="1">
    <source>
        <dbReference type="ARBA" id="ARBA00009798"/>
    </source>
</evidence>
<keyword evidence="7" id="KW-1185">Reference proteome</keyword>
<dbReference type="STRING" id="966.BTA35_0205140"/>
<dbReference type="EC" id="4.2.-.-" evidence="4"/>
<dbReference type="Gene3D" id="3.90.960.10">
    <property type="entry name" value="YbaK/aminoacyl-tRNA synthetase-associated domain"/>
    <property type="match status" value="1"/>
</dbReference>
<evidence type="ECO:0000256" key="3">
    <source>
        <dbReference type="ARBA" id="ARBA00023239"/>
    </source>
</evidence>
<accession>A0A1T1HG87</accession>
<evidence type="ECO:0000313" key="6">
    <source>
        <dbReference type="EMBL" id="OOV88853.1"/>
    </source>
</evidence>
<dbReference type="InterPro" id="IPR036754">
    <property type="entry name" value="YbaK/aa-tRNA-synt-asso_dom_sf"/>
</dbReference>
<dbReference type="SUPFAM" id="SSF55826">
    <property type="entry name" value="YbaK/ProRS associated domain"/>
    <property type="match status" value="1"/>
</dbReference>
<comment type="similarity">
    <text evidence="1 4">Belongs to the prolyl-tRNA editing family. YbaK/EbsC subfamily.</text>
</comment>
<dbReference type="InterPro" id="IPR004369">
    <property type="entry name" value="Prolyl-tRNA_editing_YbaK/EbsC"/>
</dbReference>
<dbReference type="AlphaFoldDB" id="A0A1T1HG87"/>
<dbReference type="PANTHER" id="PTHR30411">
    <property type="entry name" value="CYTOPLASMIC PROTEIN"/>
    <property type="match status" value="1"/>
</dbReference>
<dbReference type="GO" id="GO:0006412">
    <property type="term" value="P:translation"/>
    <property type="evidence" value="ECO:0007669"/>
    <property type="project" value="UniProtKB-KW"/>
</dbReference>
<reference evidence="6" key="1">
    <citation type="submission" date="2017-02" db="EMBL/GenBank/DDBJ databases">
        <title>Draft Genome Sequence of the Salt Water Bacterium Oceanospirillum linum ATCC 11336.</title>
        <authorList>
            <person name="Trachtenberg A.M."/>
            <person name="Carney J.G."/>
            <person name="Linnane J.D."/>
            <person name="Rheaume B.A."/>
            <person name="Pitts N.L."/>
            <person name="Mykles D.L."/>
            <person name="Maclea K.S."/>
        </authorList>
    </citation>
    <scope>NUCLEOTIDE SEQUENCE [LARGE SCALE GENOMIC DNA]</scope>
    <source>
        <strain evidence="6">ATCC 11336</strain>
    </source>
</reference>
<evidence type="ECO:0000256" key="2">
    <source>
        <dbReference type="ARBA" id="ARBA00022917"/>
    </source>
</evidence>
<dbReference type="InterPro" id="IPR007214">
    <property type="entry name" value="YbaK/aa-tRNA-synth-assoc-dom"/>
</dbReference>
<evidence type="ECO:0000259" key="5">
    <source>
        <dbReference type="Pfam" id="PF04073"/>
    </source>
</evidence>
<dbReference type="RefSeq" id="WP_077243307.1">
    <property type="nucleotide sequence ID" value="NZ_FXTS01000004.1"/>
</dbReference>
<keyword evidence="3 4" id="KW-0456">Lyase</keyword>
<evidence type="ECO:0000313" key="7">
    <source>
        <dbReference type="Proteomes" id="UP000190064"/>
    </source>
</evidence>
<feature type="domain" description="YbaK/aminoacyl-tRNA synthetase-associated" evidence="5">
    <location>
        <begin position="32"/>
        <end position="144"/>
    </location>
</feature>
<dbReference type="PANTHER" id="PTHR30411:SF0">
    <property type="entry name" value="CYS-TRNA(PRO)_CYS-TRNA(CYS) DEACYLASE YBAK"/>
    <property type="match status" value="1"/>
</dbReference>
<dbReference type="PIRSF" id="PIRSF006181">
    <property type="entry name" value="EbsC_YbaK"/>
    <property type="match status" value="1"/>
</dbReference>
<dbReference type="CDD" id="cd00002">
    <property type="entry name" value="YbaK_deacylase"/>
    <property type="match status" value="1"/>
</dbReference>
<proteinExistence type="inferred from homology"/>
<comment type="caution">
    <text evidence="6">The sequence shown here is derived from an EMBL/GenBank/DDBJ whole genome shotgun (WGS) entry which is preliminary data.</text>
</comment>
<dbReference type="Proteomes" id="UP000190064">
    <property type="component" value="Unassembled WGS sequence"/>
</dbReference>
<dbReference type="GO" id="GO:0002161">
    <property type="term" value="F:aminoacyl-tRNA deacylase activity"/>
    <property type="evidence" value="ECO:0007669"/>
    <property type="project" value="InterPro"/>
</dbReference>
<evidence type="ECO:0000256" key="4">
    <source>
        <dbReference type="PIRNR" id="PIRNR006181"/>
    </source>
</evidence>
<dbReference type="EMBL" id="MTSD02000001">
    <property type="protein sequence ID" value="OOV88853.1"/>
    <property type="molecule type" value="Genomic_DNA"/>
</dbReference>
<sequence length="157" mass="16383">MTPGIRQAKKAGIPYEIKEYTHDAGAESYGGEAATALGLSEDLVFKTLMAKSNDGKLAVAVVPVSGILDLKALAKAFGCKKMEMAEPALAEKTSGYVVGGISPLGQKKHLPTFIDASAQTLEVMHVSAGKRGLEIALKPDDLLALTNGKWASIGKAD</sequence>
<protein>
    <recommendedName>
        <fullName evidence="4">Cys-tRNA(Pro)/Cys-tRNA(Cys) deacylase</fullName>
        <ecNumber evidence="4">4.2.-.-</ecNumber>
    </recommendedName>
</protein>